<dbReference type="Pfam" id="PF13041">
    <property type="entry name" value="PPR_2"/>
    <property type="match status" value="1"/>
</dbReference>
<dbReference type="PROSITE" id="PS51375">
    <property type="entry name" value="PPR"/>
    <property type="match status" value="2"/>
</dbReference>
<keyword evidence="5" id="KW-1185">Reference proteome</keyword>
<gene>
    <name evidence="4" type="ORF">OIU84_001280</name>
</gene>
<evidence type="ECO:0000313" key="4">
    <source>
        <dbReference type="EMBL" id="KAJ6417864.1"/>
    </source>
</evidence>
<evidence type="ECO:0000256" key="3">
    <source>
        <dbReference type="PROSITE-ProRule" id="PRU00708"/>
    </source>
</evidence>
<dbReference type="Gene3D" id="1.25.40.10">
    <property type="entry name" value="Tetratricopeptide repeat domain"/>
    <property type="match status" value="1"/>
</dbReference>
<dbReference type="Pfam" id="PF01535">
    <property type="entry name" value="PPR"/>
    <property type="match status" value="1"/>
</dbReference>
<sequence length="212" mass="23911">MSRKRCGSLRGQGWKYGSGFVDGIFPVLSPVAHQILNFVRKEVDPNNVRAALDTLPVTHETWDDLINVAVQLRLNKQWDPIALLGQFEKMEEVLTAMEKGPYEADISTYNILINIYGRAGFFERMEVIFQSLTTKNLKPDVVTWTSRLGAYSRKKLYRKCLEIFEEMIDAGCHPDGGTAKVLISACSSEDQIEQVTTVIRTMHKGMEIALPA</sequence>
<evidence type="ECO:0008006" key="6">
    <source>
        <dbReference type="Google" id="ProtNLM"/>
    </source>
</evidence>
<evidence type="ECO:0000256" key="2">
    <source>
        <dbReference type="ARBA" id="ARBA00022737"/>
    </source>
</evidence>
<evidence type="ECO:0000256" key="1">
    <source>
        <dbReference type="ARBA" id="ARBA00007626"/>
    </source>
</evidence>
<evidence type="ECO:0000313" key="5">
    <source>
        <dbReference type="Proteomes" id="UP001162972"/>
    </source>
</evidence>
<dbReference type="InterPro" id="IPR011990">
    <property type="entry name" value="TPR-like_helical_dom_sf"/>
</dbReference>
<feature type="repeat" description="PPR" evidence="3">
    <location>
        <begin position="140"/>
        <end position="174"/>
    </location>
</feature>
<feature type="repeat" description="PPR" evidence="3">
    <location>
        <begin position="105"/>
        <end position="139"/>
    </location>
</feature>
<accession>A0AAD6K6P4</accession>
<dbReference type="EMBL" id="JAPFFJ010000010">
    <property type="protein sequence ID" value="KAJ6417864.1"/>
    <property type="molecule type" value="Genomic_DNA"/>
</dbReference>
<keyword evidence="2" id="KW-0677">Repeat</keyword>
<reference evidence="4 5" key="1">
    <citation type="journal article" date="2023" name="Int. J. Mol. Sci.">
        <title>De Novo Assembly and Annotation of 11 Diverse Shrub Willow (Salix) Genomes Reveals Novel Gene Organization in Sex-Linked Regions.</title>
        <authorList>
            <person name="Hyden B."/>
            <person name="Feng K."/>
            <person name="Yates T.B."/>
            <person name="Jawdy S."/>
            <person name="Cereghino C."/>
            <person name="Smart L.B."/>
            <person name="Muchero W."/>
        </authorList>
    </citation>
    <scope>NUCLEOTIDE SEQUENCE [LARGE SCALE GENOMIC DNA]</scope>
    <source>
        <tissue evidence="4">Shoot tip</tissue>
    </source>
</reference>
<dbReference type="PANTHER" id="PTHR47447">
    <property type="entry name" value="OS03G0856100 PROTEIN"/>
    <property type="match status" value="1"/>
</dbReference>
<dbReference type="NCBIfam" id="TIGR00756">
    <property type="entry name" value="PPR"/>
    <property type="match status" value="2"/>
</dbReference>
<dbReference type="InterPro" id="IPR002885">
    <property type="entry name" value="PPR_rpt"/>
</dbReference>
<dbReference type="AlphaFoldDB" id="A0AAD6K6P4"/>
<proteinExistence type="inferred from homology"/>
<comment type="similarity">
    <text evidence="1">Belongs to the PPR family. P subfamily.</text>
</comment>
<dbReference type="Proteomes" id="UP001162972">
    <property type="component" value="Chromosome 12"/>
</dbReference>
<protein>
    <recommendedName>
        <fullName evidence="6">Pentatricopeptide repeat-containing protein</fullName>
    </recommendedName>
</protein>
<comment type="caution">
    <text evidence="4">The sequence shown here is derived from an EMBL/GenBank/DDBJ whole genome shotgun (WGS) entry which is preliminary data.</text>
</comment>
<name>A0AAD6K6P4_9ROSI</name>
<dbReference type="PANTHER" id="PTHR47447:SF17">
    <property type="entry name" value="OS12G0638900 PROTEIN"/>
    <property type="match status" value="1"/>
</dbReference>
<organism evidence="4 5">
    <name type="scientific">Salix udensis</name>
    <dbReference type="NCBI Taxonomy" id="889485"/>
    <lineage>
        <taxon>Eukaryota</taxon>
        <taxon>Viridiplantae</taxon>
        <taxon>Streptophyta</taxon>
        <taxon>Embryophyta</taxon>
        <taxon>Tracheophyta</taxon>
        <taxon>Spermatophyta</taxon>
        <taxon>Magnoliopsida</taxon>
        <taxon>eudicotyledons</taxon>
        <taxon>Gunneridae</taxon>
        <taxon>Pentapetalae</taxon>
        <taxon>rosids</taxon>
        <taxon>fabids</taxon>
        <taxon>Malpighiales</taxon>
        <taxon>Salicaceae</taxon>
        <taxon>Saliceae</taxon>
        <taxon>Salix</taxon>
    </lineage>
</organism>